<accession>A0A4U8UNK3</accession>
<comment type="caution">
    <text evidence="2">The sequence shown here is derived from an EMBL/GenBank/DDBJ whole genome shotgun (WGS) entry which is preliminary data.</text>
</comment>
<evidence type="ECO:0000313" key="2">
    <source>
        <dbReference type="EMBL" id="TMS34562.1"/>
    </source>
</evidence>
<evidence type="ECO:0000313" key="3">
    <source>
        <dbReference type="Proteomes" id="UP000298663"/>
    </source>
</evidence>
<feature type="region of interest" description="Disordered" evidence="1">
    <location>
        <begin position="53"/>
        <end position="75"/>
    </location>
</feature>
<keyword evidence="3" id="KW-1185">Reference proteome</keyword>
<protein>
    <submittedName>
        <fullName evidence="2">Uncharacterized protein</fullName>
    </submittedName>
</protein>
<dbReference type="Proteomes" id="UP000298663">
    <property type="component" value="Unassembled WGS sequence"/>
</dbReference>
<reference evidence="2 3" key="1">
    <citation type="journal article" date="2015" name="Genome Biol.">
        <title>Comparative genomics of Steinernema reveals deeply conserved gene regulatory networks.</title>
        <authorList>
            <person name="Dillman A.R."/>
            <person name="Macchietto M."/>
            <person name="Porter C.F."/>
            <person name="Rogers A."/>
            <person name="Williams B."/>
            <person name="Antoshechkin I."/>
            <person name="Lee M.M."/>
            <person name="Goodwin Z."/>
            <person name="Lu X."/>
            <person name="Lewis E.E."/>
            <person name="Goodrich-Blair H."/>
            <person name="Stock S.P."/>
            <person name="Adams B.J."/>
            <person name="Sternberg P.W."/>
            <person name="Mortazavi A."/>
        </authorList>
    </citation>
    <scope>NUCLEOTIDE SEQUENCE [LARGE SCALE GENOMIC DNA]</scope>
    <source>
        <strain evidence="2 3">ALL</strain>
    </source>
</reference>
<organism evidence="2 3">
    <name type="scientific">Steinernema carpocapsae</name>
    <name type="common">Entomopathogenic nematode</name>
    <dbReference type="NCBI Taxonomy" id="34508"/>
    <lineage>
        <taxon>Eukaryota</taxon>
        <taxon>Metazoa</taxon>
        <taxon>Ecdysozoa</taxon>
        <taxon>Nematoda</taxon>
        <taxon>Chromadorea</taxon>
        <taxon>Rhabditida</taxon>
        <taxon>Tylenchina</taxon>
        <taxon>Panagrolaimomorpha</taxon>
        <taxon>Strongyloidoidea</taxon>
        <taxon>Steinernematidae</taxon>
        <taxon>Steinernema</taxon>
    </lineage>
</organism>
<sequence>MAIRWWSPMCSTKKHQLPGKPLLNPIVEIFLSQMSIKAFGPIWEATIHHKRKRRHFCSRRQPTTARKRARNERGT</sequence>
<name>A0A4U8UNK3_STECR</name>
<reference evidence="2 3" key="2">
    <citation type="journal article" date="2019" name="G3 (Bethesda)">
        <title>Hybrid Assembly of the Genome of the Entomopathogenic Nematode Steinernema carpocapsae Identifies the X-Chromosome.</title>
        <authorList>
            <person name="Serra L."/>
            <person name="Macchietto M."/>
            <person name="Macias-Munoz A."/>
            <person name="McGill C.J."/>
            <person name="Rodriguez I.M."/>
            <person name="Rodriguez B."/>
            <person name="Murad R."/>
            <person name="Mortazavi A."/>
        </authorList>
    </citation>
    <scope>NUCLEOTIDE SEQUENCE [LARGE SCALE GENOMIC DNA]</scope>
    <source>
        <strain evidence="2 3">ALL</strain>
    </source>
</reference>
<dbReference type="AlphaFoldDB" id="A0A4U8UNK3"/>
<gene>
    <name evidence="2" type="ORF">L596_002127</name>
</gene>
<dbReference type="EMBL" id="AZBU02000001">
    <property type="protein sequence ID" value="TMS34562.1"/>
    <property type="molecule type" value="Genomic_DNA"/>
</dbReference>
<proteinExistence type="predicted"/>
<feature type="compositionally biased region" description="Basic residues" evidence="1">
    <location>
        <begin position="65"/>
        <end position="75"/>
    </location>
</feature>
<evidence type="ECO:0000256" key="1">
    <source>
        <dbReference type="SAM" id="MobiDB-lite"/>
    </source>
</evidence>